<reference evidence="1" key="1">
    <citation type="submission" date="2020-02" db="EMBL/GenBank/DDBJ databases">
        <authorList>
            <person name="Meier V. D."/>
        </authorList>
    </citation>
    <scope>NUCLEOTIDE SEQUENCE</scope>
    <source>
        <strain evidence="1">AVDCRST_MAG51</strain>
    </source>
</reference>
<name>A0A6J4QGY1_9BURK</name>
<sequence length="36" mass="3861">PLRVWMHVPVGASAQPEWRAGVSLSVPLDAGRRAPP</sequence>
<accession>A0A6J4QGY1</accession>
<protein>
    <submittedName>
        <fullName evidence="1">Uncharacterized protein</fullName>
    </submittedName>
</protein>
<dbReference type="EMBL" id="CADCUX010000684">
    <property type="protein sequence ID" value="CAA9439635.1"/>
    <property type="molecule type" value="Genomic_DNA"/>
</dbReference>
<feature type="non-terminal residue" evidence="1">
    <location>
        <position position="1"/>
    </location>
</feature>
<gene>
    <name evidence="1" type="ORF">AVDCRST_MAG51-3162</name>
</gene>
<dbReference type="AlphaFoldDB" id="A0A6J4QGY1"/>
<organism evidence="1">
    <name type="scientific">uncultured Ramlibacter sp</name>
    <dbReference type="NCBI Taxonomy" id="260755"/>
    <lineage>
        <taxon>Bacteria</taxon>
        <taxon>Pseudomonadati</taxon>
        <taxon>Pseudomonadota</taxon>
        <taxon>Betaproteobacteria</taxon>
        <taxon>Burkholderiales</taxon>
        <taxon>Comamonadaceae</taxon>
        <taxon>Ramlibacter</taxon>
        <taxon>environmental samples</taxon>
    </lineage>
</organism>
<evidence type="ECO:0000313" key="1">
    <source>
        <dbReference type="EMBL" id="CAA9439635.1"/>
    </source>
</evidence>
<proteinExistence type="predicted"/>